<dbReference type="Proteomes" id="UP000265520">
    <property type="component" value="Unassembled WGS sequence"/>
</dbReference>
<feature type="non-terminal residue" evidence="1">
    <location>
        <position position="1"/>
    </location>
</feature>
<reference evidence="1 2" key="1">
    <citation type="journal article" date="2018" name="Front. Plant Sci.">
        <title>Red Clover (Trifolium pratense) and Zigzag Clover (T. medium) - A Picture of Genomic Similarities and Differences.</title>
        <authorList>
            <person name="Dluhosova J."/>
            <person name="Istvanek J."/>
            <person name="Nedelnik J."/>
            <person name="Repkova J."/>
        </authorList>
    </citation>
    <scope>NUCLEOTIDE SEQUENCE [LARGE SCALE GENOMIC DNA]</scope>
    <source>
        <strain evidence="2">cv. 10/8</strain>
        <tissue evidence="1">Leaf</tissue>
    </source>
</reference>
<comment type="caution">
    <text evidence="1">The sequence shown here is derived from an EMBL/GenBank/DDBJ whole genome shotgun (WGS) entry which is preliminary data.</text>
</comment>
<evidence type="ECO:0000313" key="1">
    <source>
        <dbReference type="EMBL" id="MCI24641.1"/>
    </source>
</evidence>
<sequence>VCLILEETLQAIGAKVMMVGHTHQVSAMPIQRKS</sequence>
<dbReference type="AlphaFoldDB" id="A0A392QJT4"/>
<protein>
    <submittedName>
        <fullName evidence="1">Uncharacterized protein</fullName>
    </submittedName>
</protein>
<name>A0A392QJT4_9FABA</name>
<evidence type="ECO:0000313" key="2">
    <source>
        <dbReference type="Proteomes" id="UP000265520"/>
    </source>
</evidence>
<proteinExistence type="predicted"/>
<dbReference type="EMBL" id="LXQA010142705">
    <property type="protein sequence ID" value="MCI24641.1"/>
    <property type="molecule type" value="Genomic_DNA"/>
</dbReference>
<organism evidence="1 2">
    <name type="scientific">Trifolium medium</name>
    <dbReference type="NCBI Taxonomy" id="97028"/>
    <lineage>
        <taxon>Eukaryota</taxon>
        <taxon>Viridiplantae</taxon>
        <taxon>Streptophyta</taxon>
        <taxon>Embryophyta</taxon>
        <taxon>Tracheophyta</taxon>
        <taxon>Spermatophyta</taxon>
        <taxon>Magnoliopsida</taxon>
        <taxon>eudicotyledons</taxon>
        <taxon>Gunneridae</taxon>
        <taxon>Pentapetalae</taxon>
        <taxon>rosids</taxon>
        <taxon>fabids</taxon>
        <taxon>Fabales</taxon>
        <taxon>Fabaceae</taxon>
        <taxon>Papilionoideae</taxon>
        <taxon>50 kb inversion clade</taxon>
        <taxon>NPAAA clade</taxon>
        <taxon>Hologalegina</taxon>
        <taxon>IRL clade</taxon>
        <taxon>Trifolieae</taxon>
        <taxon>Trifolium</taxon>
    </lineage>
</organism>
<keyword evidence="2" id="KW-1185">Reference proteome</keyword>
<accession>A0A392QJT4</accession>